<feature type="compositionally biased region" description="Basic and acidic residues" evidence="2">
    <location>
        <begin position="108"/>
        <end position="120"/>
    </location>
</feature>
<reference evidence="5" key="1">
    <citation type="journal article" date="2020" name="Nat. Commun.">
        <title>Genome assembly of wild tea tree DASZ reveals pedigree and selection history of tea varieties.</title>
        <authorList>
            <person name="Zhang W."/>
            <person name="Zhang Y."/>
            <person name="Qiu H."/>
            <person name="Guo Y."/>
            <person name="Wan H."/>
            <person name="Zhang X."/>
            <person name="Scossa F."/>
            <person name="Alseekh S."/>
            <person name="Zhang Q."/>
            <person name="Wang P."/>
            <person name="Xu L."/>
            <person name="Schmidt M.H."/>
            <person name="Jia X."/>
            <person name="Li D."/>
            <person name="Zhu A."/>
            <person name="Guo F."/>
            <person name="Chen W."/>
            <person name="Ni D."/>
            <person name="Usadel B."/>
            <person name="Fernie A.R."/>
            <person name="Wen W."/>
        </authorList>
    </citation>
    <scope>NUCLEOTIDE SEQUENCE [LARGE SCALE GENOMIC DNA]</scope>
    <source>
        <strain evidence="5">cv. G240</strain>
    </source>
</reference>
<sequence length="277" mass="32368">MSQDSPRSPFEVPHEEEDESEELDTDTDNQQQFEEEEADGSESDSEDCSIHTSSPDPDIHQENRSRNVFVFKPRCLKMKDINSPPDLPAKIPFKNSVEEDNSQSRAQNGDHDEEKPRNDLNNEEITILKSILDYYSKNGAYPLHNSPALHDFLKNSLQIDVRPWDLNDEISILREKYINIREKESDMNADDDHLNEFNEDKKKKGLRVEEEPDLSEFPFLKESLHFGKNLTALRLVGNSKLKELDEKWRKLQVEELEFFLKRLDLIREQTKLILDAI</sequence>
<reference evidence="4 5" key="2">
    <citation type="submission" date="2020-07" db="EMBL/GenBank/DDBJ databases">
        <title>Genome assembly of wild tea tree DASZ reveals pedigree and selection history of tea varieties.</title>
        <authorList>
            <person name="Zhang W."/>
        </authorList>
    </citation>
    <scope>NUCLEOTIDE SEQUENCE [LARGE SCALE GENOMIC DNA]</scope>
    <source>
        <strain evidence="5">cv. G240</strain>
        <tissue evidence="4">Leaf</tissue>
    </source>
</reference>
<feature type="compositionally biased region" description="Acidic residues" evidence="2">
    <location>
        <begin position="14"/>
        <end position="47"/>
    </location>
</feature>
<dbReference type="Pfam" id="PF04504">
    <property type="entry name" value="GeBP-like_DBD"/>
    <property type="match status" value="1"/>
</dbReference>
<name>A0A7J7H6U7_CAMSI</name>
<accession>A0A7J7H6U7</accession>
<dbReference type="InterPro" id="IPR053932">
    <property type="entry name" value="GeBP-like_DBD"/>
</dbReference>
<dbReference type="GO" id="GO:0006355">
    <property type="term" value="P:regulation of DNA-templated transcription"/>
    <property type="evidence" value="ECO:0007669"/>
    <property type="project" value="InterPro"/>
</dbReference>
<dbReference type="Proteomes" id="UP000593564">
    <property type="component" value="Unassembled WGS sequence"/>
</dbReference>
<evidence type="ECO:0000313" key="5">
    <source>
        <dbReference type="Proteomes" id="UP000593564"/>
    </source>
</evidence>
<evidence type="ECO:0000256" key="2">
    <source>
        <dbReference type="SAM" id="MobiDB-lite"/>
    </source>
</evidence>
<proteinExistence type="inferred from homology"/>
<dbReference type="PANTHER" id="PTHR31662:SF33">
    <property type="entry name" value="DNA-BINDING STOREKEEPER PROTEIN TRANSCRIPTIONAL REGULATOR-LIKE PROTEIN"/>
    <property type="match status" value="1"/>
</dbReference>
<dbReference type="GO" id="GO:0005634">
    <property type="term" value="C:nucleus"/>
    <property type="evidence" value="ECO:0007669"/>
    <property type="project" value="TreeGrafter"/>
</dbReference>
<organism evidence="4 5">
    <name type="scientific">Camellia sinensis</name>
    <name type="common">Tea plant</name>
    <name type="synonym">Thea sinensis</name>
    <dbReference type="NCBI Taxonomy" id="4442"/>
    <lineage>
        <taxon>Eukaryota</taxon>
        <taxon>Viridiplantae</taxon>
        <taxon>Streptophyta</taxon>
        <taxon>Embryophyta</taxon>
        <taxon>Tracheophyta</taxon>
        <taxon>Spermatophyta</taxon>
        <taxon>Magnoliopsida</taxon>
        <taxon>eudicotyledons</taxon>
        <taxon>Gunneridae</taxon>
        <taxon>Pentapetalae</taxon>
        <taxon>asterids</taxon>
        <taxon>Ericales</taxon>
        <taxon>Theaceae</taxon>
        <taxon>Camellia</taxon>
    </lineage>
</organism>
<comment type="caution">
    <text evidence="4">The sequence shown here is derived from an EMBL/GenBank/DDBJ whole genome shotgun (WGS) entry which is preliminary data.</text>
</comment>
<dbReference type="PANTHER" id="PTHR31662">
    <property type="entry name" value="BNAANNG10740D PROTEIN-RELATED"/>
    <property type="match status" value="1"/>
</dbReference>
<dbReference type="InterPro" id="IPR007592">
    <property type="entry name" value="GEBP"/>
</dbReference>
<keyword evidence="5" id="KW-1185">Reference proteome</keyword>
<evidence type="ECO:0000313" key="4">
    <source>
        <dbReference type="EMBL" id="KAF5947991.1"/>
    </source>
</evidence>
<feature type="region of interest" description="Disordered" evidence="2">
    <location>
        <begin position="81"/>
        <end position="121"/>
    </location>
</feature>
<dbReference type="EMBL" id="JACBKZ010000006">
    <property type="protein sequence ID" value="KAF5947991.1"/>
    <property type="molecule type" value="Genomic_DNA"/>
</dbReference>
<feature type="domain" description="Glabrous enhancer-binding protein-like DBD" evidence="3">
    <location>
        <begin position="122"/>
        <end position="193"/>
    </location>
</feature>
<comment type="similarity">
    <text evidence="1">Belongs to the GeBP family.</text>
</comment>
<dbReference type="AlphaFoldDB" id="A0A7J7H6U7"/>
<gene>
    <name evidence="4" type="ORF">HYC85_013948</name>
</gene>
<evidence type="ECO:0000259" key="3">
    <source>
        <dbReference type="Pfam" id="PF04504"/>
    </source>
</evidence>
<evidence type="ECO:0000256" key="1">
    <source>
        <dbReference type="ARBA" id="ARBA00010820"/>
    </source>
</evidence>
<feature type="region of interest" description="Disordered" evidence="2">
    <location>
        <begin position="1"/>
        <end position="66"/>
    </location>
</feature>
<protein>
    <recommendedName>
        <fullName evidence="3">Glabrous enhancer-binding protein-like DBD domain-containing protein</fullName>
    </recommendedName>
</protein>